<dbReference type="Proteomes" id="UP001163603">
    <property type="component" value="Chromosome 4"/>
</dbReference>
<reference evidence="2" key="1">
    <citation type="journal article" date="2023" name="G3 (Bethesda)">
        <title>Genome assembly and association tests identify interacting loci associated with vigor, precocity, and sex in interspecific pistachio rootstocks.</title>
        <authorList>
            <person name="Palmer W."/>
            <person name="Jacygrad E."/>
            <person name="Sagayaradj S."/>
            <person name="Cavanaugh K."/>
            <person name="Han R."/>
            <person name="Bertier L."/>
            <person name="Beede B."/>
            <person name="Kafkas S."/>
            <person name="Golino D."/>
            <person name="Preece J."/>
            <person name="Michelmore R."/>
        </authorList>
    </citation>
    <scope>NUCLEOTIDE SEQUENCE [LARGE SCALE GENOMIC DNA]</scope>
</reference>
<protein>
    <submittedName>
        <fullName evidence="1">Uncharacterized protein</fullName>
    </submittedName>
</protein>
<sequence length="23" mass="2624">MAQPFYRKQLTPSDVTNKLAVES</sequence>
<keyword evidence="2" id="KW-1185">Reference proteome</keyword>
<dbReference type="EMBL" id="CM047739">
    <property type="protein sequence ID" value="KAJ0042801.1"/>
    <property type="molecule type" value="Genomic_DNA"/>
</dbReference>
<gene>
    <name evidence="1" type="ORF">Pint_19094</name>
</gene>
<accession>A0ACC0YWM1</accession>
<evidence type="ECO:0000313" key="1">
    <source>
        <dbReference type="EMBL" id="KAJ0042801.1"/>
    </source>
</evidence>
<proteinExistence type="predicted"/>
<organism evidence="1 2">
    <name type="scientific">Pistacia integerrima</name>
    <dbReference type="NCBI Taxonomy" id="434235"/>
    <lineage>
        <taxon>Eukaryota</taxon>
        <taxon>Viridiplantae</taxon>
        <taxon>Streptophyta</taxon>
        <taxon>Embryophyta</taxon>
        <taxon>Tracheophyta</taxon>
        <taxon>Spermatophyta</taxon>
        <taxon>Magnoliopsida</taxon>
        <taxon>eudicotyledons</taxon>
        <taxon>Gunneridae</taxon>
        <taxon>Pentapetalae</taxon>
        <taxon>rosids</taxon>
        <taxon>malvids</taxon>
        <taxon>Sapindales</taxon>
        <taxon>Anacardiaceae</taxon>
        <taxon>Pistacia</taxon>
    </lineage>
</organism>
<name>A0ACC0YWM1_9ROSI</name>
<comment type="caution">
    <text evidence="1">The sequence shown here is derived from an EMBL/GenBank/DDBJ whole genome shotgun (WGS) entry which is preliminary data.</text>
</comment>
<evidence type="ECO:0000313" key="2">
    <source>
        <dbReference type="Proteomes" id="UP001163603"/>
    </source>
</evidence>